<organism evidence="4 5">
    <name type="scientific">Penaeus vannamei</name>
    <name type="common">Whiteleg shrimp</name>
    <name type="synonym">Litopenaeus vannamei</name>
    <dbReference type="NCBI Taxonomy" id="6689"/>
    <lineage>
        <taxon>Eukaryota</taxon>
        <taxon>Metazoa</taxon>
        <taxon>Ecdysozoa</taxon>
        <taxon>Arthropoda</taxon>
        <taxon>Crustacea</taxon>
        <taxon>Multicrustacea</taxon>
        <taxon>Malacostraca</taxon>
        <taxon>Eumalacostraca</taxon>
        <taxon>Eucarida</taxon>
        <taxon>Decapoda</taxon>
        <taxon>Dendrobranchiata</taxon>
        <taxon>Penaeoidea</taxon>
        <taxon>Penaeidae</taxon>
        <taxon>Penaeus</taxon>
    </lineage>
</organism>
<dbReference type="GO" id="GO:0004165">
    <property type="term" value="F:delta(3)-delta(2)-enoyl-CoA isomerase activity"/>
    <property type="evidence" value="ECO:0007669"/>
    <property type="project" value="UniProtKB-ARBA"/>
</dbReference>
<reference evidence="4 5" key="1">
    <citation type="submission" date="2018-04" db="EMBL/GenBank/DDBJ databases">
        <authorList>
            <person name="Zhang X."/>
            <person name="Yuan J."/>
            <person name="Li F."/>
            <person name="Xiang J."/>
        </authorList>
    </citation>
    <scope>NUCLEOTIDE SEQUENCE [LARGE SCALE GENOMIC DNA]</scope>
    <source>
        <tissue evidence="4">Muscle</tissue>
    </source>
</reference>
<dbReference type="STRING" id="6689.A0A423U7Z3"/>
<dbReference type="Gene3D" id="3.90.226.10">
    <property type="entry name" value="2-enoyl-CoA Hydratase, Chain A, domain 1"/>
    <property type="match status" value="1"/>
</dbReference>
<dbReference type="Gene3D" id="1.10.12.10">
    <property type="entry name" value="Lyase 2-enoyl-coa Hydratase, Chain A, domain 2"/>
    <property type="match status" value="1"/>
</dbReference>
<keyword evidence="5" id="KW-1185">Reference proteome</keyword>
<dbReference type="InterPro" id="IPR051053">
    <property type="entry name" value="ECH/Chromodomain_protein"/>
</dbReference>
<keyword evidence="3 4" id="KW-0413">Isomerase</keyword>
<dbReference type="FunFam" id="3.90.226.10:FF:000084">
    <property type="entry name" value="Enoyl-CoA delta isomerase 2, mitochondrial"/>
    <property type="match status" value="1"/>
</dbReference>
<dbReference type="PANTHER" id="PTHR43684:SF1">
    <property type="entry name" value="ENOYL-COA DELTA ISOMERASE 2"/>
    <property type="match status" value="1"/>
</dbReference>
<sequence length="272" mass="29810">MATNQEPDLVEVVKDGIYIIRFNRPKRKNAFNDKIMLGLGPALERAASNPDAVIAVVTGTGDYFTSGNDLSNFTKGASGSGGASDKKGEVNLELLAQATVGSFNRLVKAFIDFPKPLVAIVNGPAVGIGVTMLGLCDIVYATNRAVFHTPFVSLAQAPEGCSSYLFPRIMGQGKAAEMLVFGKKMNAEEACKLGLVTEVFPDEHMDQVWPRLHQWAKLPPIAMMRAKGLIRSHLKDKLHEVNDLECKRLAESWTTEEFMTSLMKFFTKKSKL</sequence>
<dbReference type="InterPro" id="IPR029045">
    <property type="entry name" value="ClpP/crotonase-like_dom_sf"/>
</dbReference>
<evidence type="ECO:0000313" key="5">
    <source>
        <dbReference type="Proteomes" id="UP000283509"/>
    </source>
</evidence>
<evidence type="ECO:0000256" key="3">
    <source>
        <dbReference type="ARBA" id="ARBA00023235"/>
    </source>
</evidence>
<dbReference type="OrthoDB" id="409763at2759"/>
<dbReference type="InterPro" id="IPR014748">
    <property type="entry name" value="Enoyl-CoA_hydra_C"/>
</dbReference>
<dbReference type="EMBL" id="QCYY01000490">
    <property type="protein sequence ID" value="ROT84833.1"/>
    <property type="molecule type" value="Genomic_DNA"/>
</dbReference>
<gene>
    <name evidence="4" type="ORF">C7M84_021970</name>
</gene>
<dbReference type="AlphaFoldDB" id="A0A423U7Z3"/>
<comment type="subcellular location">
    <subcellularLocation>
        <location evidence="1">Peroxisome</location>
    </subcellularLocation>
</comment>
<name>A0A423U7Z3_PENVA</name>
<dbReference type="PANTHER" id="PTHR43684">
    <property type="match status" value="1"/>
</dbReference>
<proteinExistence type="predicted"/>
<dbReference type="SUPFAM" id="SSF52096">
    <property type="entry name" value="ClpP/crotonase"/>
    <property type="match status" value="1"/>
</dbReference>
<dbReference type="CDD" id="cd06558">
    <property type="entry name" value="crotonase-like"/>
    <property type="match status" value="1"/>
</dbReference>
<dbReference type="Pfam" id="PF00378">
    <property type="entry name" value="ECH_1"/>
    <property type="match status" value="1"/>
</dbReference>
<reference evidence="4 5" key="2">
    <citation type="submission" date="2019-01" db="EMBL/GenBank/DDBJ databases">
        <title>The decoding of complex shrimp genome reveals the adaptation for benthos swimmer, frequently molting mechanism and breeding impact on genome.</title>
        <authorList>
            <person name="Sun Y."/>
            <person name="Gao Y."/>
            <person name="Yu Y."/>
        </authorList>
    </citation>
    <scope>NUCLEOTIDE SEQUENCE [LARGE SCALE GENOMIC DNA]</scope>
    <source>
        <tissue evidence="4">Muscle</tissue>
    </source>
</reference>
<comment type="caution">
    <text evidence="4">The sequence shown here is derived from an EMBL/GenBank/DDBJ whole genome shotgun (WGS) entry which is preliminary data.</text>
</comment>
<evidence type="ECO:0000313" key="4">
    <source>
        <dbReference type="EMBL" id="ROT84833.1"/>
    </source>
</evidence>
<keyword evidence="2" id="KW-0576">Peroxisome</keyword>
<evidence type="ECO:0000256" key="2">
    <source>
        <dbReference type="ARBA" id="ARBA00023140"/>
    </source>
</evidence>
<evidence type="ECO:0000256" key="1">
    <source>
        <dbReference type="ARBA" id="ARBA00004275"/>
    </source>
</evidence>
<dbReference type="GO" id="GO:0005777">
    <property type="term" value="C:peroxisome"/>
    <property type="evidence" value="ECO:0007669"/>
    <property type="project" value="UniProtKB-SubCell"/>
</dbReference>
<dbReference type="Proteomes" id="UP000283509">
    <property type="component" value="Unassembled WGS sequence"/>
</dbReference>
<dbReference type="InterPro" id="IPR001753">
    <property type="entry name" value="Enoyl-CoA_hydra/iso"/>
</dbReference>
<protein>
    <submittedName>
        <fullName evidence="4">Putative enoyl-CoA delta isomerase 2, mitochondrial</fullName>
    </submittedName>
</protein>
<accession>A0A423U7Z3</accession>